<dbReference type="Gene3D" id="2.10.25.10">
    <property type="entry name" value="Laminin"/>
    <property type="match status" value="46"/>
</dbReference>
<feature type="domain" description="EGF-like" evidence="13">
    <location>
        <begin position="2184"/>
        <end position="2224"/>
    </location>
</feature>
<feature type="domain" description="EGF-like" evidence="13">
    <location>
        <begin position="459"/>
        <end position="498"/>
    </location>
</feature>
<dbReference type="PROSITE" id="PS51364">
    <property type="entry name" value="TB"/>
    <property type="match status" value="9"/>
</dbReference>
<feature type="domain" description="EGF-like" evidence="13">
    <location>
        <begin position="1169"/>
        <end position="1210"/>
    </location>
</feature>
<dbReference type="Pfam" id="PF12947">
    <property type="entry name" value="EGF_3"/>
    <property type="match status" value="2"/>
</dbReference>
<feature type="domain" description="TB" evidence="14">
    <location>
        <begin position="2353"/>
        <end position="2406"/>
    </location>
</feature>
<feature type="domain" description="EGF-like" evidence="13">
    <location>
        <begin position="1947"/>
        <end position="1988"/>
    </location>
</feature>
<feature type="domain" description="EGF-like" evidence="13">
    <location>
        <begin position="1420"/>
        <end position="1457"/>
    </location>
</feature>
<feature type="domain" description="EGF-like" evidence="13">
    <location>
        <begin position="624"/>
        <end position="663"/>
    </location>
</feature>
<feature type="domain" description="TB" evidence="14">
    <location>
        <begin position="866"/>
        <end position="905"/>
    </location>
</feature>
<feature type="domain" description="EGF-like" evidence="13">
    <location>
        <begin position="1294"/>
        <end position="1337"/>
    </location>
</feature>
<keyword evidence="7" id="KW-0106">Calcium</keyword>
<feature type="domain" description="EGF-like" evidence="13">
    <location>
        <begin position="778"/>
        <end position="818"/>
    </location>
</feature>
<dbReference type="PANTHER" id="PTHR47333">
    <property type="entry name" value="VON WILLEBRAND FACTOR C AND EGF DOMAIN-CONTAINING PROTEIN"/>
    <property type="match status" value="1"/>
</dbReference>
<evidence type="ECO:0000256" key="12">
    <source>
        <dbReference type="SAM" id="SignalP"/>
    </source>
</evidence>
<comment type="caution">
    <text evidence="10">Lacks conserved residue(s) required for the propagation of feature annotation.</text>
</comment>
<feature type="domain" description="EGF-like" evidence="13">
    <location>
        <begin position="2032"/>
        <end position="2069"/>
    </location>
</feature>
<feature type="domain" description="EGF-like" evidence="13">
    <location>
        <begin position="1864"/>
        <end position="1905"/>
    </location>
</feature>
<feature type="domain" description="EGF-like" evidence="13">
    <location>
        <begin position="819"/>
        <end position="861"/>
    </location>
</feature>
<organism evidence="15 16">
    <name type="scientific">Bemisia tabaci</name>
    <name type="common">Sweetpotato whitefly</name>
    <name type="synonym">Aleurodes tabaci</name>
    <dbReference type="NCBI Taxonomy" id="7038"/>
    <lineage>
        <taxon>Eukaryota</taxon>
        <taxon>Metazoa</taxon>
        <taxon>Ecdysozoa</taxon>
        <taxon>Arthropoda</taxon>
        <taxon>Hexapoda</taxon>
        <taxon>Insecta</taxon>
        <taxon>Pterygota</taxon>
        <taxon>Neoptera</taxon>
        <taxon>Paraneoptera</taxon>
        <taxon>Hemiptera</taxon>
        <taxon>Sternorrhyncha</taxon>
        <taxon>Aleyrodoidea</taxon>
        <taxon>Aleyrodidae</taxon>
        <taxon>Aleyrodinae</taxon>
        <taxon>Bemisia</taxon>
    </lineage>
</organism>
<dbReference type="EMBL" id="OU963866">
    <property type="protein sequence ID" value="CAH0390706.1"/>
    <property type="molecule type" value="Genomic_DNA"/>
</dbReference>
<feature type="domain" description="EGF-like" evidence="13">
    <location>
        <begin position="1127"/>
        <end position="1168"/>
    </location>
</feature>
<dbReference type="FunFam" id="2.10.25.10:FF:000653">
    <property type="entry name" value="Putative Fibrillin-1"/>
    <property type="match status" value="1"/>
</dbReference>
<dbReference type="InterPro" id="IPR024731">
    <property type="entry name" value="NELL2-like_EGF"/>
</dbReference>
<feature type="compositionally biased region" description="Basic residues" evidence="11">
    <location>
        <begin position="2756"/>
        <end position="2771"/>
    </location>
</feature>
<evidence type="ECO:0000256" key="1">
    <source>
        <dbReference type="ARBA" id="ARBA00004498"/>
    </source>
</evidence>
<feature type="domain" description="EGF-like" evidence="13">
    <location>
        <begin position="1779"/>
        <end position="1820"/>
    </location>
</feature>
<dbReference type="InterPro" id="IPR000152">
    <property type="entry name" value="EGF-type_Asp/Asn_hydroxyl_site"/>
</dbReference>
<feature type="domain" description="EGF-like" evidence="13">
    <location>
        <begin position="926"/>
        <end position="968"/>
    </location>
</feature>
<dbReference type="InterPro" id="IPR052080">
    <property type="entry name" value="vWF_C/EGF_Fibrillin"/>
</dbReference>
<dbReference type="PROSITE" id="PS01186">
    <property type="entry name" value="EGF_2"/>
    <property type="match status" value="26"/>
</dbReference>
<dbReference type="InterPro" id="IPR036773">
    <property type="entry name" value="TB_dom_sf"/>
</dbReference>
<evidence type="ECO:0000256" key="2">
    <source>
        <dbReference type="ARBA" id="ARBA00022525"/>
    </source>
</evidence>
<feature type="domain" description="EGF-like" evidence="13">
    <location>
        <begin position="2418"/>
        <end position="2459"/>
    </location>
</feature>
<feature type="region of interest" description="Disordered" evidence="11">
    <location>
        <begin position="2745"/>
        <end position="2792"/>
    </location>
</feature>
<feature type="domain" description="EGF-like" evidence="13">
    <location>
        <begin position="1665"/>
        <end position="1706"/>
    </location>
</feature>
<dbReference type="SMART" id="SM00181">
    <property type="entry name" value="EGF"/>
    <property type="match status" value="48"/>
</dbReference>
<feature type="domain" description="EGF-like" evidence="13">
    <location>
        <begin position="2307"/>
        <end position="2348"/>
    </location>
</feature>
<dbReference type="FunFam" id="2.10.25.10:FF:000240">
    <property type="entry name" value="Vitamin K-dependent protein S"/>
    <property type="match status" value="1"/>
</dbReference>
<evidence type="ECO:0000256" key="6">
    <source>
        <dbReference type="ARBA" id="ARBA00022737"/>
    </source>
</evidence>
<keyword evidence="3" id="KW-0272">Extracellular matrix</keyword>
<evidence type="ECO:0000259" key="13">
    <source>
        <dbReference type="PROSITE" id="PS50026"/>
    </source>
</evidence>
<feature type="domain" description="EGF-like" evidence="13">
    <location>
        <begin position="1338"/>
        <end position="1378"/>
    </location>
</feature>
<dbReference type="Proteomes" id="UP001152759">
    <property type="component" value="Chromosome 5"/>
</dbReference>
<feature type="chain" id="PRO_5040279440" description="Fibrillin-2" evidence="12">
    <location>
        <begin position="33"/>
        <end position="2897"/>
    </location>
</feature>
<dbReference type="PROSITE" id="PS00010">
    <property type="entry name" value="ASX_HYDROXYL"/>
    <property type="match status" value="42"/>
</dbReference>
<feature type="disulfide bond" evidence="10">
    <location>
        <begin position="463"/>
        <end position="473"/>
    </location>
</feature>
<feature type="domain" description="EGF-like" evidence="13">
    <location>
        <begin position="2540"/>
        <end position="2582"/>
    </location>
</feature>
<dbReference type="FunFam" id="2.10.25.10:FF:000010">
    <property type="entry name" value="Pro-epidermal growth factor"/>
    <property type="match status" value="2"/>
</dbReference>
<dbReference type="PROSITE" id="PS00022">
    <property type="entry name" value="EGF_1"/>
    <property type="match status" value="1"/>
</dbReference>
<feature type="domain" description="EGF-like" evidence="13">
    <location>
        <begin position="1043"/>
        <end position="1080"/>
    </location>
</feature>
<evidence type="ECO:0000259" key="14">
    <source>
        <dbReference type="PROSITE" id="PS51364"/>
    </source>
</evidence>
<reference evidence="15" key="1">
    <citation type="submission" date="2021-12" db="EMBL/GenBank/DDBJ databases">
        <authorList>
            <person name="King R."/>
        </authorList>
    </citation>
    <scope>NUCLEOTIDE SEQUENCE</scope>
</reference>
<dbReference type="FunFam" id="2.10.25.10:FF:000038">
    <property type="entry name" value="Fibrillin 2"/>
    <property type="match status" value="3"/>
</dbReference>
<keyword evidence="4 10" id="KW-0245">EGF-like domain</keyword>
<dbReference type="InterPro" id="IPR026823">
    <property type="entry name" value="cEGF"/>
</dbReference>
<dbReference type="SUPFAM" id="SSF57184">
    <property type="entry name" value="Growth factor receptor domain"/>
    <property type="match status" value="11"/>
</dbReference>
<feature type="domain" description="EGF-like" evidence="13">
    <location>
        <begin position="2460"/>
        <end position="2500"/>
    </location>
</feature>
<feature type="disulfide bond" evidence="10">
    <location>
        <begin position="163"/>
        <end position="173"/>
    </location>
</feature>
<feature type="domain" description="TB" evidence="14">
    <location>
        <begin position="668"/>
        <end position="724"/>
    </location>
</feature>
<evidence type="ECO:0000256" key="7">
    <source>
        <dbReference type="ARBA" id="ARBA00022837"/>
    </source>
</evidence>
<name>A0A9P0F3R0_BEMTA</name>
<dbReference type="FunFam" id="2.10.25.10:FF:000003">
    <property type="entry name" value="fibrillin-1 isoform X1"/>
    <property type="match status" value="14"/>
</dbReference>
<proteinExistence type="predicted"/>
<dbReference type="FunFam" id="2.10.25.10:FF:000005">
    <property type="entry name" value="Fibrillin 2"/>
    <property type="match status" value="4"/>
</dbReference>
<dbReference type="InterPro" id="IPR049883">
    <property type="entry name" value="NOTCH1_EGF-like"/>
</dbReference>
<feature type="domain" description="EGF-like" evidence="13">
    <location>
        <begin position="1379"/>
        <end position="1419"/>
    </location>
</feature>
<dbReference type="FunFam" id="2.10.25.10:FF:000804">
    <property type="entry name" value="Fibrillin-1"/>
    <property type="match status" value="1"/>
</dbReference>
<dbReference type="FunFam" id="2.10.25.10:FF:000014">
    <property type="entry name" value="Latent-transforming growth factor beta-binding protein 3"/>
    <property type="match status" value="2"/>
</dbReference>
<evidence type="ECO:0000256" key="3">
    <source>
        <dbReference type="ARBA" id="ARBA00022530"/>
    </source>
</evidence>
<feature type="domain" description="EGF-like" evidence="13">
    <location>
        <begin position="582"/>
        <end position="623"/>
    </location>
</feature>
<evidence type="ECO:0000256" key="5">
    <source>
        <dbReference type="ARBA" id="ARBA00022729"/>
    </source>
</evidence>
<feature type="domain" description="EGF-like" evidence="13">
    <location>
        <begin position="1821"/>
        <end position="1863"/>
    </location>
</feature>
<dbReference type="Pfam" id="PF07645">
    <property type="entry name" value="EGF_CA"/>
    <property type="match status" value="29"/>
</dbReference>
<dbReference type="FunFam" id="2.10.25.10:FF:000125">
    <property type="entry name" value="Neurogenic locus notch protein-like"/>
    <property type="match status" value="1"/>
</dbReference>
<dbReference type="PROSITE" id="PS50026">
    <property type="entry name" value="EGF_3"/>
    <property type="match status" value="42"/>
</dbReference>
<dbReference type="Pfam" id="PF12661">
    <property type="entry name" value="hEGF"/>
    <property type="match status" value="6"/>
</dbReference>
<dbReference type="InterPro" id="IPR000742">
    <property type="entry name" value="EGF"/>
</dbReference>
<dbReference type="FunFam" id="2.10.25.10:FF:000096">
    <property type="entry name" value="Putative fibrillin 2"/>
    <property type="match status" value="3"/>
</dbReference>
<dbReference type="FunFam" id="2.10.25.10:FF:000002">
    <property type="entry name" value="Latent-transforming growth factor beta-binding protein 3"/>
    <property type="match status" value="2"/>
</dbReference>
<dbReference type="Pfam" id="PF00683">
    <property type="entry name" value="TB"/>
    <property type="match status" value="9"/>
</dbReference>
<feature type="domain" description="EGF-like" evidence="13">
    <location>
        <begin position="300"/>
        <end position="341"/>
    </location>
</feature>
<feature type="domain" description="EGF-like" evidence="13">
    <location>
        <begin position="413"/>
        <end position="450"/>
    </location>
</feature>
<feature type="domain" description="EGF-like" evidence="13">
    <location>
        <begin position="1085"/>
        <end position="1126"/>
    </location>
</feature>
<keyword evidence="9" id="KW-0325">Glycoprotein</keyword>
<feature type="domain" description="EGF-like" evidence="13">
    <location>
        <begin position="1506"/>
        <end position="1542"/>
    </location>
</feature>
<dbReference type="SUPFAM" id="SSF57196">
    <property type="entry name" value="EGF/Laminin"/>
    <property type="match status" value="11"/>
</dbReference>
<feature type="domain" description="EGF-like" evidence="13">
    <location>
        <begin position="540"/>
        <end position="581"/>
    </location>
</feature>
<dbReference type="PANTHER" id="PTHR47333:SF5">
    <property type="entry name" value="FIBRILLIN-3"/>
    <property type="match status" value="1"/>
</dbReference>
<feature type="disulfide bond" evidence="10">
    <location>
        <begin position="628"/>
        <end position="638"/>
    </location>
</feature>
<feature type="disulfide bond" evidence="10">
    <location>
        <begin position="181"/>
        <end position="190"/>
    </location>
</feature>
<accession>A0A9P0F3R0</accession>
<feature type="domain" description="EGF-like" evidence="13">
    <location>
        <begin position="1989"/>
        <end position="2031"/>
    </location>
</feature>
<dbReference type="SUPFAM" id="SSF57581">
    <property type="entry name" value="TB module/8-cys domain"/>
    <property type="match status" value="9"/>
</dbReference>
<keyword evidence="5 12" id="KW-0732">Signal</keyword>
<feature type="domain" description="EGF-like" evidence="13">
    <location>
        <begin position="2501"/>
        <end position="2539"/>
    </location>
</feature>
<gene>
    <name evidence="15" type="ORF">BEMITA_LOCUS9408</name>
</gene>
<feature type="domain" description="TB" evidence="14">
    <location>
        <begin position="2078"/>
        <end position="2130"/>
    </location>
</feature>
<dbReference type="InterPro" id="IPR018097">
    <property type="entry name" value="EGF_Ca-bd_CS"/>
</dbReference>
<evidence type="ECO:0000256" key="9">
    <source>
        <dbReference type="ARBA" id="ARBA00023180"/>
    </source>
</evidence>
<feature type="domain" description="TB" evidence="14">
    <location>
        <begin position="1711"/>
        <end position="1762"/>
    </location>
</feature>
<feature type="domain" description="EGF-like" evidence="13">
    <location>
        <begin position="1623"/>
        <end position="1660"/>
    </location>
</feature>
<feature type="domain" description="EGF-like" evidence="13">
    <location>
        <begin position="2225"/>
        <end position="2265"/>
    </location>
</feature>
<dbReference type="Gene3D" id="3.90.290.10">
    <property type="entry name" value="TGF-beta binding (TB) domain"/>
    <property type="match status" value="9"/>
</dbReference>
<evidence type="ECO:0000256" key="4">
    <source>
        <dbReference type="ARBA" id="ARBA00022536"/>
    </source>
</evidence>
<dbReference type="GO" id="GO:0005509">
    <property type="term" value="F:calcium ion binding"/>
    <property type="evidence" value="ECO:0007669"/>
    <property type="project" value="InterPro"/>
</dbReference>
<evidence type="ECO:0000313" key="15">
    <source>
        <dbReference type="EMBL" id="CAH0390706.1"/>
    </source>
</evidence>
<keyword evidence="8 10" id="KW-1015">Disulfide bond</keyword>
<feature type="domain" description="TB" evidence="14">
    <location>
        <begin position="346"/>
        <end position="399"/>
    </location>
</feature>
<evidence type="ECO:0008006" key="17">
    <source>
        <dbReference type="Google" id="ProtNLM"/>
    </source>
</evidence>
<dbReference type="PROSITE" id="PS01187">
    <property type="entry name" value="EGF_CA"/>
    <property type="match status" value="15"/>
</dbReference>
<feature type="signal peptide" evidence="12">
    <location>
        <begin position="1"/>
        <end position="32"/>
    </location>
</feature>
<dbReference type="Pfam" id="PF12662">
    <property type="entry name" value="cEGF"/>
    <property type="match status" value="6"/>
</dbReference>
<feature type="domain" description="EGF-like" evidence="13">
    <location>
        <begin position="2266"/>
        <end position="2306"/>
    </location>
</feature>
<evidence type="ECO:0000256" key="11">
    <source>
        <dbReference type="SAM" id="MobiDB-lite"/>
    </source>
</evidence>
<keyword evidence="6" id="KW-0677">Repeat</keyword>
<dbReference type="GO" id="GO:0071944">
    <property type="term" value="C:cell periphery"/>
    <property type="evidence" value="ECO:0007669"/>
    <property type="project" value="UniProtKB-ARBA"/>
</dbReference>
<keyword evidence="2" id="KW-0964">Secreted</keyword>
<evidence type="ECO:0000256" key="8">
    <source>
        <dbReference type="ARBA" id="ARBA00023157"/>
    </source>
</evidence>
<sequence>MFQLCHRRQSKFLQCISLVLLLSELSFQFGAAQNPQIDKNQPTPVGGANVCRSRTRNYCCPGWSLKRATGLCIIPLCSRQCGNGTCVKPNICMCQNGNIGISCSADFNSLHAGNETKVGFLDSHAKNGKNSCPYPCLNGGTCAGTKCVCKPGYSGEICSEPICKEPCLNNGRCIGPDRCACVYGYAGKTCEADYRTGPCFTQIENTMCQGQLEGVICTKQLCCATIGKAWGHPCEACPQHLDCEEGFLKNIHSGQCVEIDECEAVPGLCKGGTCVNTVGSFKCECPSGKTRNPETNSCDDLNECEEYENICQDGTCVNTDDSYYCQCNPGFISTPDRKHCLDSKQGNCYTSVKNGVYENKMKIKLSRKDCCCGGSSDRAWGDDFDPCPNPGESDHTKLCLGGTKGIVSSSITVVNECVLQPTICGGGRCIDTSDGYECECYPGYQKSKSSSGLSQVCEDVDECKQNFCVGGHCENLPGSFTCSCPPGFDVSSDGKTCIDHDECRETGMCANGLCINMDGSFKCQCKNGYVLSTSGHACSDVDECYENPRICLNGHCYNTPGSYRCHCQPGFTTALDGAFCVDINECTAGNNICHNGKCVNTDGSFKCVCDSGYRLDYDRKICIDIDECVNNPCQAGKCINTPGSFQCECRAGFHLGPDGRSCQDTMKDLCYAKYQGGQCTNAFPSATTKSSCCCSLGTPGQISAWGTLCMPCPNPNSPEFQMLCPHGSGMTYNGDDINECAQNPTICQNGACENLMGTYRCICNAGYEIDDTGRSCRDIDECAHELVCTGGQCRNTPGSFQCVCPSGTRLNSVTQVCEDIDECEELGPEACINGECVNTVGSYECECLPGTVVDNTGHICIDNQRGTCWARVTNGRCENNLPRLTLKSECCCSIGVAWGSPCETCDTSTCDCPKGFAKVDGKSCTDVNECELSAGVCRGGGTCLNTEGSFTCVCPPGLTLDPTGTLCLDKRIETCFVEFKQGVGHNAIDGLFSRSLCCCSSVGRAWGGTAREFSAQCEACPRPGTAAHLDLCPKGPGFLDRKDINECVEFPGICANGRCKNTVGGFTCRCNQGFTLDENGIKCLDIDECNIMHGVCGDGKCINTPGNFECECKEGYESSTLVQVCTDINECERTPGLCRGGTCRNTPGSFYCQCPPGHELSPDKLSCKDIDECSRSSGICSNGVCENMMGTYQCICNDGFQQADMKSHCEDVNECETNNGGCDDICHNTAGSFVCSCRTGYALQPNGHSCIDINECSENRRICSGGECINTQGSFTCVCTNGLKPGINSSQCIDINECEDKERNVCNNGECLNTIGSYKCQCETGYSVKPIGSPTCTDEDECKLGIHNCDINADCVNNPGSYSCRCHDGFTGNGYLCQDVNECLSNNGGCDQNAQCINTDGSFQCVCDQGFQGNGTSCSDLDECTENASLCENGHCLNYPGSFNCECEMGFMHPDDKNEHMCVDINECEMFNNLCVYGRCINVFGMFRCECDEGFQLDSSGGNCTDINECESPQACLYGTCTNTIGSFKCSCPPNYQLVSSGNACVDKRESRCYLNYEGHDGQNICSQELGSPVTKSTCCCSIGRAWGSKCELCPAPGTEEHSKLCPGGSGYKPNVHSVILEDINECEEHHNLCENGHCTNTFGSYMCSCKDGFKLDEGNTVCTDIDECSTIPDICGAGDCFNEEGSYHCACPDGFVLLPNGKECVDMRKDQCYLNYSDEQCSLPMSNPQTRMLCCCSMGLAWGKPCLPCPAANSREYLLLCGARPGQIVNPMTNITEEIDECSLMPQMCNNGICINTPGSFYCQCNRGFVYDDDSHQCIDENECLHSPSPCKGNSQCVNSPGSYECTCSEGYTLGVTLRECTDIDECNEKPGICRNGDCKNFEGSFQCICHNGFTLTENRESCEDIDECQRHINICNNGTCYNTVGSFMCHCYPGFKLSHNNDCIDVDECRMMPYLCRNGRCRNTVGSFNCDCADGYALSPDRQNCRDIDECLEVNGTCPNPGRCQNLMGSFICTCPPGYRLAADKKSCLDIDECIENEKICEGGTCTNTAGGVICDCPPGFVLSHNGMKCIDMRQDYCYDQYLFKGECSAVRAHPLTMKECCCSMGAAWGQYCQRCPRQETVDFQKLCPEGAGRGDWGEDLNECTLMPNVCEGGDCVNTDGSFRCECPTGYVLDSTGKKCVDENECSSNVNLCGNGTCANLIGGFECSCSDGYTSGPLQVCEDVNECIEMSNHCAFRCHNVPGSYRCICPYGYTLAPDGRHCQDVDECVTPANNCKYQCKNLIGSFICICPEGFAPASTPNDCVDVDECANDPNLCKHGTCVNLLGNYRCDCFDGYKSSVDNKHCLDDRKSYCYEHVTNGKCLLHNHTGLEVTRAQCCCTMGVAWGSQCLPCPARNSEEFHSLCPQQSGYAFDGLDINECQTMPELCRNGRCINTLGSYRCICNKGFRPDHGGTHCRDVNECDSRPSPCDMGCENTIGSYICSCPPGLTLSHDNRTCVDIDECATGEHICYQKCTNTHGSYQCSCLPGYKQVGDHCIDIDECANHSAICPPPGNCINTLGSYRCLCPLGYKLDSSGTYCTDIDECSDDNKCQNSCQNLMGKYKCGCAEGFIQHAYLNQCLDENECAQNPCGNQTRCINTVGSYRCDCPPGFQFDEGSLLCLQLSKNCLDSPCEFGCNAIGSSGFSCGCPSGYYRIGEGHCLLTISPFGSNIPMYPIKPEDDTNDRKIISTEGCFSCKINGRHRRMTNGTQSSNHNRHKKKNRDKTKLKRNKENSRNTTSHSENDQIHVMNRRKRQEVAVETFETLHINLAQTKHRTHVIKLRPAIKNDFHYEIVDGNEEGILKLHKKHGVWTLHFKHRLKEPATFLITIKGEPNRPLKVSWEKPLILKIKIIVVP</sequence>
<dbReference type="FunFam" id="2.10.25.10:FF:000097">
    <property type="entry name" value="Fibrillin 2"/>
    <property type="match status" value="1"/>
</dbReference>
<evidence type="ECO:0000256" key="10">
    <source>
        <dbReference type="PROSITE-ProRule" id="PRU00076"/>
    </source>
</evidence>
<comment type="subcellular location">
    <subcellularLocation>
        <location evidence="1">Secreted</location>
        <location evidence="1">Extracellular space</location>
        <location evidence="1">Extracellular matrix</location>
    </subcellularLocation>
</comment>
<feature type="domain" description="EGF-like" evidence="13">
    <location>
        <begin position="1906"/>
        <end position="1943"/>
    </location>
</feature>
<dbReference type="PIRSF" id="PIRSF036312">
    <property type="entry name" value="Fibrillin"/>
    <property type="match status" value="1"/>
</dbReference>
<feature type="domain" description="EGF-like" evidence="13">
    <location>
        <begin position="499"/>
        <end position="535"/>
    </location>
</feature>
<dbReference type="InterPro" id="IPR001881">
    <property type="entry name" value="EGF-like_Ca-bd_dom"/>
</dbReference>
<feature type="domain" description="TB" evidence="14">
    <location>
        <begin position="1551"/>
        <end position="1606"/>
    </location>
</feature>
<dbReference type="InterPro" id="IPR013032">
    <property type="entry name" value="EGF-like_CS"/>
</dbReference>
<dbReference type="InterPro" id="IPR009030">
    <property type="entry name" value="Growth_fac_rcpt_cys_sf"/>
</dbReference>
<dbReference type="FunFam" id="2.10.25.10:FF:000017">
    <property type="entry name" value="latent-transforming growth factor beta-binding protein 4 isoform X1"/>
    <property type="match status" value="1"/>
</dbReference>
<dbReference type="SMART" id="SM00179">
    <property type="entry name" value="EGF_CA"/>
    <property type="match status" value="44"/>
</dbReference>
<feature type="domain" description="EGF-like" evidence="13">
    <location>
        <begin position="1464"/>
        <end position="1501"/>
    </location>
</feature>
<evidence type="ECO:0000313" key="16">
    <source>
        <dbReference type="Proteomes" id="UP001152759"/>
    </source>
</evidence>
<protein>
    <recommendedName>
        <fullName evidence="17">Fibrillin-2</fullName>
    </recommendedName>
</protein>
<keyword evidence="16" id="KW-1185">Reference proteome</keyword>
<dbReference type="Pfam" id="PF14670">
    <property type="entry name" value="FXa_inhibition"/>
    <property type="match status" value="1"/>
</dbReference>
<feature type="domain" description="EGF-like" evidence="13">
    <location>
        <begin position="736"/>
        <end position="773"/>
    </location>
</feature>
<feature type="domain" description="TB" evidence="14">
    <location>
        <begin position="197"/>
        <end position="238"/>
    </location>
</feature>
<feature type="domain" description="TB" evidence="14">
    <location>
        <begin position="973"/>
        <end position="1032"/>
    </location>
</feature>
<feature type="domain" description="EGF-like" evidence="13">
    <location>
        <begin position="2623"/>
        <end position="2659"/>
    </location>
</feature>
<dbReference type="CDD" id="cd00054">
    <property type="entry name" value="EGF_CA"/>
    <property type="match status" value="28"/>
</dbReference>
<feature type="domain" description="EGF-like" evidence="13">
    <location>
        <begin position="258"/>
        <end position="299"/>
    </location>
</feature>
<dbReference type="InterPro" id="IPR017878">
    <property type="entry name" value="TB_dom"/>
</dbReference>
<feature type="domain" description="EGF-like" evidence="13">
    <location>
        <begin position="159"/>
        <end position="191"/>
    </location>
</feature>
<feature type="domain" description="EGF-like" evidence="13">
    <location>
        <begin position="2142"/>
        <end position="2183"/>
    </location>
</feature>